<dbReference type="InterPro" id="IPR004017">
    <property type="entry name" value="Cys_rich_dom"/>
</dbReference>
<dbReference type="SUPFAM" id="SSF54862">
    <property type="entry name" value="4Fe-4S ferredoxins"/>
    <property type="match status" value="1"/>
</dbReference>
<sequence length="360" mass="38971">MTAMDRHQQAYSYCSLCPKMCRFSCPVSEATQNETHSAWGKMTTAHLVQLGHRPLDESAAKAVHACTGCGRCTSFCKHENTVADALFEARESTIKNGTQPKGAASTLATFSQSQNPFGRELSSLVNGWRSDTPVRYPLFPGCSSLVKRRELIEDTVAVSTAFGAPMGVARVASRCCGYPLYAAGAVDAFREHARATAEVFAEVPELAVLDAGCAFTLKVVYPRVGVELKTRVRTVVEILEENLDHAPEKPPLDESVGYHDACHLGRGLGQYEPPRALLKRAVRDVHEAPSSRAEGGCSGGGGLLPRTMPDTAVEVARRQANEVGGAVVTACPTSKRMFERAGKTSFDLMSILRRWVENPK</sequence>
<evidence type="ECO:0008006" key="11">
    <source>
        <dbReference type="Google" id="ProtNLM"/>
    </source>
</evidence>
<dbReference type="PANTHER" id="PTHR32479">
    <property type="entry name" value="GLYCOLATE OXIDASE IRON-SULFUR SUBUNIT"/>
    <property type="match status" value="1"/>
</dbReference>
<keyword evidence="4" id="KW-0408">Iron</keyword>
<proteinExistence type="predicted"/>
<evidence type="ECO:0000256" key="2">
    <source>
        <dbReference type="ARBA" id="ARBA00022723"/>
    </source>
</evidence>
<evidence type="ECO:0000256" key="6">
    <source>
        <dbReference type="SAM" id="MobiDB-lite"/>
    </source>
</evidence>
<organism evidence="9 10">
    <name type="scientific">Archangium gephyra</name>
    <dbReference type="NCBI Taxonomy" id="48"/>
    <lineage>
        <taxon>Bacteria</taxon>
        <taxon>Pseudomonadati</taxon>
        <taxon>Myxococcota</taxon>
        <taxon>Myxococcia</taxon>
        <taxon>Myxococcales</taxon>
        <taxon>Cystobacterineae</taxon>
        <taxon>Archangiaceae</taxon>
        <taxon>Archangium</taxon>
    </lineage>
</organism>
<evidence type="ECO:0000256" key="4">
    <source>
        <dbReference type="ARBA" id="ARBA00023004"/>
    </source>
</evidence>
<evidence type="ECO:0000313" key="9">
    <source>
        <dbReference type="EMBL" id="PZR16785.1"/>
    </source>
</evidence>
<dbReference type="Pfam" id="PF13183">
    <property type="entry name" value="Fer4_8"/>
    <property type="match status" value="1"/>
</dbReference>
<reference evidence="9 10" key="1">
    <citation type="submission" date="2017-08" db="EMBL/GenBank/DDBJ databases">
        <title>Infants hospitalized years apart are colonized by the same room-sourced microbial strains.</title>
        <authorList>
            <person name="Brooks B."/>
            <person name="Olm M.R."/>
            <person name="Firek B.A."/>
            <person name="Baker R."/>
            <person name="Thomas B.C."/>
            <person name="Morowitz M.J."/>
            <person name="Banfield J.F."/>
        </authorList>
    </citation>
    <scope>NUCLEOTIDE SEQUENCE [LARGE SCALE GENOMIC DNA]</scope>
    <source>
        <strain evidence="9">S2_003_000_R2_14</strain>
    </source>
</reference>
<evidence type="ECO:0000256" key="3">
    <source>
        <dbReference type="ARBA" id="ARBA00022737"/>
    </source>
</evidence>
<evidence type="ECO:0000313" key="10">
    <source>
        <dbReference type="Proteomes" id="UP000249061"/>
    </source>
</evidence>
<dbReference type="GO" id="GO:0016491">
    <property type="term" value="F:oxidoreductase activity"/>
    <property type="evidence" value="ECO:0007669"/>
    <property type="project" value="UniProtKB-ARBA"/>
</dbReference>
<keyword evidence="1" id="KW-0004">4Fe-4S</keyword>
<evidence type="ECO:0000259" key="7">
    <source>
        <dbReference type="Pfam" id="PF02754"/>
    </source>
</evidence>
<protein>
    <recommendedName>
        <fullName evidence="11">(Fe-S)-binding protein</fullName>
    </recommendedName>
</protein>
<feature type="domain" description="Cysteine-rich" evidence="7">
    <location>
        <begin position="256"/>
        <end position="333"/>
    </location>
</feature>
<keyword evidence="2" id="KW-0479">Metal-binding</keyword>
<feature type="domain" description="4Fe-4S ferredoxin-type" evidence="8">
    <location>
        <begin position="12"/>
        <end position="78"/>
    </location>
</feature>
<dbReference type="EMBL" id="QFQP01000003">
    <property type="protein sequence ID" value="PZR16785.1"/>
    <property type="molecule type" value="Genomic_DNA"/>
</dbReference>
<name>A0A2W5TZP6_9BACT</name>
<accession>A0A2W5TZP6</accession>
<comment type="caution">
    <text evidence="9">The sequence shown here is derived from an EMBL/GenBank/DDBJ whole genome shotgun (WGS) entry which is preliminary data.</text>
</comment>
<evidence type="ECO:0000259" key="8">
    <source>
        <dbReference type="Pfam" id="PF13183"/>
    </source>
</evidence>
<evidence type="ECO:0000256" key="5">
    <source>
        <dbReference type="ARBA" id="ARBA00023014"/>
    </source>
</evidence>
<keyword evidence="3" id="KW-0677">Repeat</keyword>
<gene>
    <name evidence="9" type="ORF">DI536_06440</name>
</gene>
<dbReference type="GO" id="GO:0051539">
    <property type="term" value="F:4 iron, 4 sulfur cluster binding"/>
    <property type="evidence" value="ECO:0007669"/>
    <property type="project" value="UniProtKB-KW"/>
</dbReference>
<dbReference type="Pfam" id="PF02754">
    <property type="entry name" value="CCG"/>
    <property type="match status" value="2"/>
</dbReference>
<dbReference type="GO" id="GO:0046872">
    <property type="term" value="F:metal ion binding"/>
    <property type="evidence" value="ECO:0007669"/>
    <property type="project" value="UniProtKB-KW"/>
</dbReference>
<dbReference type="AlphaFoldDB" id="A0A2W5TZP6"/>
<keyword evidence="5" id="KW-0411">Iron-sulfur</keyword>
<dbReference type="Proteomes" id="UP000249061">
    <property type="component" value="Unassembled WGS sequence"/>
</dbReference>
<dbReference type="PANTHER" id="PTHR32479:SF19">
    <property type="entry name" value="ANAEROBIC GLYCEROL-3-PHOSPHATE DEHYDROGENASE SUBUNIT C"/>
    <property type="match status" value="1"/>
</dbReference>
<feature type="region of interest" description="Disordered" evidence="6">
    <location>
        <begin position="287"/>
        <end position="306"/>
    </location>
</feature>
<dbReference type="InterPro" id="IPR017896">
    <property type="entry name" value="4Fe4S_Fe-S-bd"/>
</dbReference>
<feature type="domain" description="Cysteine-rich" evidence="7">
    <location>
        <begin position="138"/>
        <end position="218"/>
    </location>
</feature>
<evidence type="ECO:0000256" key="1">
    <source>
        <dbReference type="ARBA" id="ARBA00022485"/>
    </source>
</evidence>